<evidence type="ECO:0000256" key="3">
    <source>
        <dbReference type="ARBA" id="ARBA00010617"/>
    </source>
</evidence>
<evidence type="ECO:0000256" key="8">
    <source>
        <dbReference type="ARBA" id="ARBA00023033"/>
    </source>
</evidence>
<evidence type="ECO:0008006" key="13">
    <source>
        <dbReference type="Google" id="ProtNLM"/>
    </source>
</evidence>
<dbReference type="PRINTS" id="PR00385">
    <property type="entry name" value="P450"/>
</dbReference>
<evidence type="ECO:0000256" key="9">
    <source>
        <dbReference type="PIRSR" id="PIRSR602401-1"/>
    </source>
</evidence>
<evidence type="ECO:0000313" key="12">
    <source>
        <dbReference type="Proteomes" id="UP000298061"/>
    </source>
</evidence>
<evidence type="ECO:0000256" key="10">
    <source>
        <dbReference type="RuleBase" id="RU000461"/>
    </source>
</evidence>
<protein>
    <recommendedName>
        <fullName evidence="13">Cytochrome P450</fullName>
    </recommendedName>
</protein>
<dbReference type="PANTHER" id="PTHR46300">
    <property type="entry name" value="P450, PUTATIVE (EUROFUNG)-RELATED-RELATED"/>
    <property type="match status" value="1"/>
</dbReference>
<dbReference type="InterPro" id="IPR017972">
    <property type="entry name" value="Cyt_P450_CS"/>
</dbReference>
<dbReference type="Gene3D" id="1.10.630.10">
    <property type="entry name" value="Cytochrome P450"/>
    <property type="match status" value="1"/>
</dbReference>
<evidence type="ECO:0000256" key="6">
    <source>
        <dbReference type="ARBA" id="ARBA00023002"/>
    </source>
</evidence>
<evidence type="ECO:0000256" key="7">
    <source>
        <dbReference type="ARBA" id="ARBA00023004"/>
    </source>
</evidence>
<dbReference type="GO" id="GO:0020037">
    <property type="term" value="F:heme binding"/>
    <property type="evidence" value="ECO:0007669"/>
    <property type="project" value="InterPro"/>
</dbReference>
<dbReference type="PRINTS" id="PR00463">
    <property type="entry name" value="EP450I"/>
</dbReference>
<accession>A0A4Y9ZT37</accession>
<dbReference type="OrthoDB" id="2789670at2759"/>
<evidence type="ECO:0000313" key="11">
    <source>
        <dbReference type="EMBL" id="TFY76981.1"/>
    </source>
</evidence>
<comment type="pathway">
    <text evidence="2">Secondary metabolite biosynthesis.</text>
</comment>
<comment type="similarity">
    <text evidence="3 10">Belongs to the cytochrome P450 family.</text>
</comment>
<comment type="cofactor">
    <cofactor evidence="1 9">
        <name>heme</name>
        <dbReference type="ChEBI" id="CHEBI:30413"/>
    </cofactor>
</comment>
<comment type="caution">
    <text evidence="11">The sequence shown here is derived from an EMBL/GenBank/DDBJ whole genome shotgun (WGS) entry which is preliminary data.</text>
</comment>
<evidence type="ECO:0000256" key="2">
    <source>
        <dbReference type="ARBA" id="ARBA00005179"/>
    </source>
</evidence>
<keyword evidence="8 10" id="KW-0503">Monooxygenase</keyword>
<dbReference type="CDD" id="cd11065">
    <property type="entry name" value="CYP64-like"/>
    <property type="match status" value="1"/>
</dbReference>
<organism evidence="11 12">
    <name type="scientific">Hericium alpestre</name>
    <dbReference type="NCBI Taxonomy" id="135208"/>
    <lineage>
        <taxon>Eukaryota</taxon>
        <taxon>Fungi</taxon>
        <taxon>Dikarya</taxon>
        <taxon>Basidiomycota</taxon>
        <taxon>Agaricomycotina</taxon>
        <taxon>Agaricomycetes</taxon>
        <taxon>Russulales</taxon>
        <taxon>Hericiaceae</taxon>
        <taxon>Hericium</taxon>
    </lineage>
</organism>
<evidence type="ECO:0000256" key="4">
    <source>
        <dbReference type="ARBA" id="ARBA00022617"/>
    </source>
</evidence>
<dbReference type="AlphaFoldDB" id="A0A4Y9ZT37"/>
<dbReference type="GO" id="GO:0016705">
    <property type="term" value="F:oxidoreductase activity, acting on paired donors, with incorporation or reduction of molecular oxygen"/>
    <property type="evidence" value="ECO:0007669"/>
    <property type="project" value="InterPro"/>
</dbReference>
<dbReference type="InterPro" id="IPR050364">
    <property type="entry name" value="Cytochrome_P450_fung"/>
</dbReference>
<feature type="binding site" description="axial binding residue" evidence="9">
    <location>
        <position position="291"/>
    </location>
    <ligand>
        <name>heme</name>
        <dbReference type="ChEBI" id="CHEBI:30413"/>
    </ligand>
    <ligandPart>
        <name>Fe</name>
        <dbReference type="ChEBI" id="CHEBI:18248"/>
    </ligandPart>
</feature>
<dbReference type="GO" id="GO:0005506">
    <property type="term" value="F:iron ion binding"/>
    <property type="evidence" value="ECO:0007669"/>
    <property type="project" value="InterPro"/>
</dbReference>
<dbReference type="PANTHER" id="PTHR46300:SF7">
    <property type="entry name" value="P450, PUTATIVE (EUROFUNG)-RELATED"/>
    <property type="match status" value="1"/>
</dbReference>
<dbReference type="Proteomes" id="UP000298061">
    <property type="component" value="Unassembled WGS sequence"/>
</dbReference>
<keyword evidence="12" id="KW-1185">Reference proteome</keyword>
<keyword evidence="6 10" id="KW-0560">Oxidoreductase</keyword>
<dbReference type="InterPro" id="IPR001128">
    <property type="entry name" value="Cyt_P450"/>
</dbReference>
<dbReference type="InterPro" id="IPR036396">
    <property type="entry name" value="Cyt_P450_sf"/>
</dbReference>
<dbReference type="PROSITE" id="PS00086">
    <property type="entry name" value="CYTOCHROME_P450"/>
    <property type="match status" value="1"/>
</dbReference>
<keyword evidence="4 9" id="KW-0349">Heme</keyword>
<keyword evidence="5 9" id="KW-0479">Metal-binding</keyword>
<dbReference type="GO" id="GO:0004497">
    <property type="term" value="F:monooxygenase activity"/>
    <property type="evidence" value="ECO:0007669"/>
    <property type="project" value="UniProtKB-KW"/>
</dbReference>
<dbReference type="InterPro" id="IPR002401">
    <property type="entry name" value="Cyt_P450_E_grp-I"/>
</dbReference>
<gene>
    <name evidence="11" type="ORF">EWM64_g7032</name>
</gene>
<proteinExistence type="inferred from homology"/>
<dbReference type="EMBL" id="SFCI01001034">
    <property type="protein sequence ID" value="TFY76981.1"/>
    <property type="molecule type" value="Genomic_DNA"/>
</dbReference>
<dbReference type="SUPFAM" id="SSF48264">
    <property type="entry name" value="Cytochrome P450"/>
    <property type="match status" value="1"/>
</dbReference>
<name>A0A4Y9ZT37_9AGAM</name>
<evidence type="ECO:0000256" key="5">
    <source>
        <dbReference type="ARBA" id="ARBA00022723"/>
    </source>
</evidence>
<reference evidence="11 12" key="1">
    <citation type="submission" date="2019-02" db="EMBL/GenBank/DDBJ databases">
        <title>Genome sequencing of the rare red list fungi Hericium alpestre (H. flagellum).</title>
        <authorList>
            <person name="Buettner E."/>
            <person name="Kellner H."/>
        </authorList>
    </citation>
    <scope>NUCLEOTIDE SEQUENCE [LARGE SCALE GENOMIC DNA]</scope>
    <source>
        <strain evidence="11 12">DSM 108284</strain>
    </source>
</reference>
<dbReference type="Pfam" id="PF00067">
    <property type="entry name" value="p450"/>
    <property type="match status" value="1"/>
</dbReference>
<sequence length="338" mass="37822">MAKNYAFLNQLLHAPEHFRDHIKHMTAAIVMSLTYGYDVKETDDPFILLADRVNKFTLEPLLPGAFLVNTLPFLKQFPEWLPGMGFKRHARYVFELGQEMINSPFEFVKENIRKGTARPSIVRECINLHEDGNMSPLDELTVKRAIVSVYAGGVETTAAAISTLFLVLALYPSVQQRAQAELDAVVGGDRLPEYDDRSRLPFIDAICQEILRWKPIAPLGLPHAAAEDDVYDGYFIPKGATVLGNVWAILHDPDIYPDPEVFDPDRFLTPDGQVKNDPVLTSVFGFGRRICPGRHLVDSTLWIAAASLLSAFNVCKAKDEHGDEIHIEAAYTDSSPSW</sequence>
<keyword evidence="7 9" id="KW-0408">Iron</keyword>
<evidence type="ECO:0000256" key="1">
    <source>
        <dbReference type="ARBA" id="ARBA00001971"/>
    </source>
</evidence>
<dbReference type="STRING" id="135208.A0A4Y9ZT37"/>